<reference evidence="1" key="1">
    <citation type="submission" date="2021-06" db="EMBL/GenBank/DDBJ databases">
        <authorList>
            <person name="Kallberg Y."/>
            <person name="Tangrot J."/>
            <person name="Rosling A."/>
        </authorList>
    </citation>
    <scope>NUCLEOTIDE SEQUENCE</scope>
    <source>
        <strain evidence="1">IL203A</strain>
    </source>
</reference>
<protein>
    <submittedName>
        <fullName evidence="1">14684_t:CDS:1</fullName>
    </submittedName>
</protein>
<accession>A0ACA9NHX0</accession>
<feature type="non-terminal residue" evidence="1">
    <location>
        <position position="1"/>
    </location>
</feature>
<evidence type="ECO:0000313" key="2">
    <source>
        <dbReference type="Proteomes" id="UP000789702"/>
    </source>
</evidence>
<keyword evidence="2" id="KW-1185">Reference proteome</keyword>
<feature type="non-terminal residue" evidence="1">
    <location>
        <position position="92"/>
    </location>
</feature>
<proteinExistence type="predicted"/>
<evidence type="ECO:0000313" key="1">
    <source>
        <dbReference type="EMBL" id="CAG8649093.1"/>
    </source>
</evidence>
<gene>
    <name evidence="1" type="ORF">DHETER_LOCUS9203</name>
</gene>
<dbReference type="EMBL" id="CAJVPU010015814">
    <property type="protein sequence ID" value="CAG8649093.1"/>
    <property type="molecule type" value="Genomic_DNA"/>
</dbReference>
<organism evidence="1 2">
    <name type="scientific">Dentiscutata heterogama</name>
    <dbReference type="NCBI Taxonomy" id="1316150"/>
    <lineage>
        <taxon>Eukaryota</taxon>
        <taxon>Fungi</taxon>
        <taxon>Fungi incertae sedis</taxon>
        <taxon>Mucoromycota</taxon>
        <taxon>Glomeromycotina</taxon>
        <taxon>Glomeromycetes</taxon>
        <taxon>Diversisporales</taxon>
        <taxon>Gigasporaceae</taxon>
        <taxon>Dentiscutata</taxon>
    </lineage>
</organism>
<sequence>PHQKFSLCKEVSLATGVSERTISRVLAKFNKTGEFKLSKQDQWPPQEFSVDYANAICEIISSANQSGLQLTLLMIVLELAELNFFISKAQLS</sequence>
<name>A0ACA9NHX0_9GLOM</name>
<comment type="caution">
    <text evidence="1">The sequence shown here is derived from an EMBL/GenBank/DDBJ whole genome shotgun (WGS) entry which is preliminary data.</text>
</comment>
<dbReference type="Proteomes" id="UP000789702">
    <property type="component" value="Unassembled WGS sequence"/>
</dbReference>